<organism evidence="3 4">
    <name type="scientific">Neisseria chenwenguii</name>
    <dbReference type="NCBI Taxonomy" id="1853278"/>
    <lineage>
        <taxon>Bacteria</taxon>
        <taxon>Pseudomonadati</taxon>
        <taxon>Pseudomonadota</taxon>
        <taxon>Betaproteobacteria</taxon>
        <taxon>Neisseriales</taxon>
        <taxon>Neisseriaceae</taxon>
        <taxon>Neisseria</taxon>
    </lineage>
</organism>
<dbReference type="Pfam" id="PF08279">
    <property type="entry name" value="HTH_11"/>
    <property type="match status" value="1"/>
</dbReference>
<keyword evidence="4" id="KW-1185">Reference proteome</keyword>
<evidence type="ECO:0000313" key="4">
    <source>
        <dbReference type="Proteomes" id="UP000198238"/>
    </source>
</evidence>
<evidence type="ECO:0000259" key="1">
    <source>
        <dbReference type="Pfam" id="PF08279"/>
    </source>
</evidence>
<dbReference type="InterPro" id="IPR013196">
    <property type="entry name" value="HTH_11"/>
</dbReference>
<dbReference type="KEGG" id="nei:BG910_09220"/>
<sequence>MAARRHAGFDTLIIHINHRQPLGRRQIGQIFLRISVRTLYRDIETLRAQGADIRSEAGVGFVLHQDGFQLPPLMLTEAELEALVFGIRCAAQQGDSMLADAAKSALAKVYAVLPDSLADPAQHQALYPLRPQTSGSEAETRVLAAVRQAMRENRSLSLHYCDLNGMGTERVVVPVALGYFENARLLAAWCTLRQDFRHFRTDRISRLESGAVYPVPRRLLFQRWQVQTCVDLSGFEV</sequence>
<name>A0A220S3B3_9NEIS</name>
<reference evidence="3 4" key="1">
    <citation type="submission" date="2017-06" db="EMBL/GenBank/DDBJ databases">
        <title>Neisseria chenwenguii sp. nov., isolated from the intestinal contents of Tibetan Plateau Pika in Yushu, Qinghai Province, China.</title>
        <authorList>
            <person name="Zhang G."/>
        </authorList>
    </citation>
    <scope>NUCLEOTIDE SEQUENCE [LARGE SCALE GENOMIC DNA]</scope>
    <source>
        <strain evidence="3 4">10023</strain>
    </source>
</reference>
<gene>
    <name evidence="3" type="ORF">BG910_09220</name>
</gene>
<dbReference type="InterPro" id="IPR051534">
    <property type="entry name" value="CBASS_pafABC_assoc_protein"/>
</dbReference>
<feature type="domain" description="Helix-turn-helix type 11" evidence="1">
    <location>
        <begin position="32"/>
        <end position="61"/>
    </location>
</feature>
<protein>
    <submittedName>
        <fullName evidence="3">Transcriptional regulator</fullName>
    </submittedName>
</protein>
<dbReference type="Pfam" id="PF13280">
    <property type="entry name" value="WYL"/>
    <property type="match status" value="1"/>
</dbReference>
<proteinExistence type="predicted"/>
<dbReference type="Gene3D" id="1.10.10.10">
    <property type="entry name" value="Winged helix-like DNA-binding domain superfamily/Winged helix DNA-binding domain"/>
    <property type="match status" value="1"/>
</dbReference>
<dbReference type="Proteomes" id="UP000198238">
    <property type="component" value="Chromosome"/>
</dbReference>
<evidence type="ECO:0000259" key="2">
    <source>
        <dbReference type="Pfam" id="PF13280"/>
    </source>
</evidence>
<evidence type="ECO:0000313" key="3">
    <source>
        <dbReference type="EMBL" id="ASK27888.1"/>
    </source>
</evidence>
<dbReference type="InterPro" id="IPR036388">
    <property type="entry name" value="WH-like_DNA-bd_sf"/>
</dbReference>
<feature type="domain" description="WYL" evidence="2">
    <location>
        <begin position="142"/>
        <end position="208"/>
    </location>
</feature>
<dbReference type="EMBL" id="CP022278">
    <property type="protein sequence ID" value="ASK27888.1"/>
    <property type="molecule type" value="Genomic_DNA"/>
</dbReference>
<accession>A0A220S3B3</accession>
<dbReference type="PANTHER" id="PTHR34580">
    <property type="match status" value="1"/>
</dbReference>
<dbReference type="AlphaFoldDB" id="A0A220S3B3"/>
<dbReference type="PANTHER" id="PTHR34580:SF3">
    <property type="entry name" value="PROTEIN PAFB"/>
    <property type="match status" value="1"/>
</dbReference>
<dbReference type="PROSITE" id="PS52050">
    <property type="entry name" value="WYL"/>
    <property type="match status" value="1"/>
</dbReference>
<dbReference type="InterPro" id="IPR026881">
    <property type="entry name" value="WYL_dom"/>
</dbReference>